<proteinExistence type="predicted"/>
<name>A0ABR4CMN9_9HELO</name>
<feature type="non-terminal residue" evidence="1">
    <location>
        <position position="122"/>
    </location>
</feature>
<reference evidence="1 2" key="1">
    <citation type="journal article" date="2024" name="Commun. Biol.">
        <title>Comparative genomic analysis of thermophilic fungi reveals convergent evolutionary adaptations and gene losses.</title>
        <authorList>
            <person name="Steindorff A.S."/>
            <person name="Aguilar-Pontes M.V."/>
            <person name="Robinson A.J."/>
            <person name="Andreopoulos B."/>
            <person name="LaButti K."/>
            <person name="Kuo A."/>
            <person name="Mondo S."/>
            <person name="Riley R."/>
            <person name="Otillar R."/>
            <person name="Haridas S."/>
            <person name="Lipzen A."/>
            <person name="Grimwood J."/>
            <person name="Schmutz J."/>
            <person name="Clum A."/>
            <person name="Reid I.D."/>
            <person name="Moisan M.C."/>
            <person name="Butler G."/>
            <person name="Nguyen T.T.M."/>
            <person name="Dewar K."/>
            <person name="Conant G."/>
            <person name="Drula E."/>
            <person name="Henrissat B."/>
            <person name="Hansel C."/>
            <person name="Singer S."/>
            <person name="Hutchinson M.I."/>
            <person name="de Vries R.P."/>
            <person name="Natvig D.O."/>
            <person name="Powell A.J."/>
            <person name="Tsang A."/>
            <person name="Grigoriev I.V."/>
        </authorList>
    </citation>
    <scope>NUCLEOTIDE SEQUENCE [LARGE SCALE GENOMIC DNA]</scope>
    <source>
        <strain evidence="1 2">CBS 494.80</strain>
    </source>
</reference>
<organism evidence="1 2">
    <name type="scientific">Oculimacula yallundae</name>
    <dbReference type="NCBI Taxonomy" id="86028"/>
    <lineage>
        <taxon>Eukaryota</taxon>
        <taxon>Fungi</taxon>
        <taxon>Dikarya</taxon>
        <taxon>Ascomycota</taxon>
        <taxon>Pezizomycotina</taxon>
        <taxon>Leotiomycetes</taxon>
        <taxon>Helotiales</taxon>
        <taxon>Ploettnerulaceae</taxon>
        <taxon>Oculimacula</taxon>
    </lineage>
</organism>
<accession>A0ABR4CMN9</accession>
<keyword evidence="2" id="KW-1185">Reference proteome</keyword>
<comment type="caution">
    <text evidence="1">The sequence shown here is derived from an EMBL/GenBank/DDBJ whole genome shotgun (WGS) entry which is preliminary data.</text>
</comment>
<protein>
    <submittedName>
        <fullName evidence="1">Uncharacterized protein</fullName>
    </submittedName>
</protein>
<evidence type="ECO:0000313" key="1">
    <source>
        <dbReference type="EMBL" id="KAL2070471.1"/>
    </source>
</evidence>
<sequence length="122" mass="13501">MSVTSSLLFREINSHSPPSYSRQSRDPRRKYPKLLTIYFATPLSAGGHDAVRSRIADEERNVSIHKDKKGSSTASGLLVLPRSVQCTTLSQCYPVDTPSLSCFYSSKDLPLTVALSRKPETI</sequence>
<evidence type="ECO:0000313" key="2">
    <source>
        <dbReference type="Proteomes" id="UP001595075"/>
    </source>
</evidence>
<dbReference type="EMBL" id="JAZHXI010000006">
    <property type="protein sequence ID" value="KAL2070471.1"/>
    <property type="molecule type" value="Genomic_DNA"/>
</dbReference>
<gene>
    <name evidence="1" type="ORF">VTL71DRAFT_13497</name>
</gene>
<dbReference type="Proteomes" id="UP001595075">
    <property type="component" value="Unassembled WGS sequence"/>
</dbReference>